<dbReference type="EMBL" id="CACRST010000025">
    <property type="protein sequence ID" value="VYT25733.1"/>
    <property type="molecule type" value="Genomic_DNA"/>
</dbReference>
<organism evidence="3">
    <name type="scientific">Blautia glucerasea</name>
    <dbReference type="NCBI Taxonomy" id="536633"/>
    <lineage>
        <taxon>Bacteria</taxon>
        <taxon>Bacillati</taxon>
        <taxon>Bacillota</taxon>
        <taxon>Clostridia</taxon>
        <taxon>Lachnospirales</taxon>
        <taxon>Lachnospiraceae</taxon>
        <taxon>Blautia</taxon>
    </lineage>
</organism>
<evidence type="ECO:0000313" key="3">
    <source>
        <dbReference type="EMBL" id="VYT25733.1"/>
    </source>
</evidence>
<dbReference type="RefSeq" id="WP_156354932.1">
    <property type="nucleotide sequence ID" value="NZ_CACRST010000025.1"/>
</dbReference>
<feature type="chain" id="PRO_5026785781" evidence="2">
    <location>
        <begin position="31"/>
        <end position="544"/>
    </location>
</feature>
<accession>A0A6N2V8B0</accession>
<protein>
    <submittedName>
        <fullName evidence="3">Toxin A</fullName>
    </submittedName>
</protein>
<keyword evidence="2" id="KW-0732">Signal</keyword>
<dbReference type="Pfam" id="PF01473">
    <property type="entry name" value="Choline_bind_1"/>
    <property type="match status" value="1"/>
</dbReference>
<feature type="signal peptide" evidence="2">
    <location>
        <begin position="1"/>
        <end position="30"/>
    </location>
</feature>
<name>A0A6N2V8B0_9FIRM</name>
<gene>
    <name evidence="3" type="primary">toxA</name>
    <name evidence="3" type="ORF">BGLFYP119_02481</name>
</gene>
<reference evidence="3" key="1">
    <citation type="submission" date="2019-11" db="EMBL/GenBank/DDBJ databases">
        <authorList>
            <person name="Feng L."/>
        </authorList>
    </citation>
    <scope>NUCLEOTIDE SEQUENCE</scope>
    <source>
        <strain evidence="3">BgluceraseaLFYP119</strain>
    </source>
</reference>
<keyword evidence="1" id="KW-0677">Repeat</keyword>
<sequence>MKKVCKKWKVWGLLLGLMLFAAGFAMQSTAVETQAAPRNGFRTVAGKTYYYKNGRKMKGWITVGRNKYYMNKRTGAAYKGWYKIRGNRVRYFDPKTGALKRGLTKVKGKSYYFDLKTGWAKSGFLRAKNGNTRYFSPTNHVMATGWMRNTKKQKWYFHPRSGVMYTGLKKVGSYTYYFDPKTGATVRGFVKDGARTRFFRANYRMTTGWLKSGSGQKRYFYPKNGIMFTGRKRVSGKWYFFDKKNGVALGGWVTENGVKRYFDPKTFVMVTGTKTIDGVKYIFGSDGALKENCNDSVTNDPITPITPTSERTVKNYLVNAMQPVGRTLYIWGGGHGIKDATRKGISTTWTQFFNSQNSSYNYKSHNYNDLSEKNRAKGLDCSGYVGWSTYQVMGIHSTVVSGEIGGLYKGRGWGNVYNQNYLNKTGYKLYPGDIGFDSEHTWIVLGQCSDKSAVILHSTPNAGVQISGTPTPEGNYSSQAVALAKKYMQRFPGYQKMGAEFYHTSAGNYVRRGNYFRWNDNILRDVNGYKYKTADQILGDLLGW</sequence>
<evidence type="ECO:0000256" key="1">
    <source>
        <dbReference type="ARBA" id="ARBA00022737"/>
    </source>
</evidence>
<dbReference type="AlphaFoldDB" id="A0A6N2V8B0"/>
<dbReference type="Gene3D" id="3.90.1720.10">
    <property type="entry name" value="endopeptidase domain like (from Nostoc punctiforme)"/>
    <property type="match status" value="1"/>
</dbReference>
<proteinExistence type="predicted"/>
<dbReference type="Gene3D" id="2.10.270.10">
    <property type="entry name" value="Cholin Binding"/>
    <property type="match status" value="4"/>
</dbReference>
<dbReference type="InterPro" id="IPR018337">
    <property type="entry name" value="Cell_wall/Cho-bd_repeat"/>
</dbReference>
<dbReference type="Pfam" id="PF19127">
    <property type="entry name" value="Choline_bind_3"/>
    <property type="match status" value="1"/>
</dbReference>
<dbReference type="SUPFAM" id="SSF69360">
    <property type="entry name" value="Cell wall binding repeat"/>
    <property type="match status" value="2"/>
</dbReference>
<evidence type="ECO:0000256" key="2">
    <source>
        <dbReference type="SAM" id="SignalP"/>
    </source>
</evidence>